<keyword evidence="2 10" id="KW-0813">Transport</keyword>
<evidence type="ECO:0000256" key="2">
    <source>
        <dbReference type="ARBA" id="ARBA00022448"/>
    </source>
</evidence>
<evidence type="ECO:0000256" key="9">
    <source>
        <dbReference type="ARBA" id="ARBA00023285"/>
    </source>
</evidence>
<keyword evidence="9 10" id="KW-0170">Cobalt</keyword>
<feature type="transmembrane region" description="Helical" evidence="10">
    <location>
        <begin position="75"/>
        <end position="94"/>
    </location>
</feature>
<protein>
    <recommendedName>
        <fullName evidence="10">Cobalt transport protein CbiN</fullName>
    </recommendedName>
    <alternativeName>
        <fullName evidence="10">Energy-coupling factor transporter probable substrate-capture protein CbiN</fullName>
        <shortName evidence="10">ECF transporter S component CbiN</shortName>
    </alternativeName>
</protein>
<dbReference type="NCBIfam" id="TIGR01165">
    <property type="entry name" value="cbiN"/>
    <property type="match status" value="1"/>
</dbReference>
<keyword evidence="6 10" id="KW-1133">Transmembrane helix</keyword>
<dbReference type="GO" id="GO:0015087">
    <property type="term" value="F:cobalt ion transmembrane transporter activity"/>
    <property type="evidence" value="ECO:0007669"/>
    <property type="project" value="UniProtKB-UniRule"/>
</dbReference>
<evidence type="ECO:0000256" key="10">
    <source>
        <dbReference type="HAMAP-Rule" id="MF_00330"/>
    </source>
</evidence>
<comment type="subunit">
    <text evidence="10">Forms an energy-coupling factor (ECF) transporter complex composed of an ATP-binding protein (A component, CbiO), a transmembrane protein (T component, CbiQ) and 2 possible substrate-capture proteins (S components, CbiM and CbiN) of unknown stoichimetry.</text>
</comment>
<organism evidence="11 12">
    <name type="scientific">Clostridium botulinum C/D str. DC5</name>
    <dbReference type="NCBI Taxonomy" id="1443128"/>
    <lineage>
        <taxon>Bacteria</taxon>
        <taxon>Bacillati</taxon>
        <taxon>Bacillota</taxon>
        <taxon>Clostridia</taxon>
        <taxon>Eubacteriales</taxon>
        <taxon>Clostridiaceae</taxon>
        <taxon>Clostridium</taxon>
    </lineage>
</organism>
<gene>
    <name evidence="10" type="primary">cbiN</name>
    <name evidence="11" type="ORF">Z955_12675</name>
</gene>
<sequence length="106" mass="11685">MNTNKKTNNKSMFKKNLILAILVVLIAIGPLIFAKGAKFEGSDDQAEDAITQVDENYKPWFSPVWEPPSGEIESLLFALQAAIGAGIIGYYFGFAKGRKKTDESEK</sequence>
<evidence type="ECO:0000313" key="11">
    <source>
        <dbReference type="EMBL" id="KGM97106.1"/>
    </source>
</evidence>
<comment type="caution">
    <text evidence="11">The sequence shown here is derived from an EMBL/GenBank/DDBJ whole genome shotgun (WGS) entry which is preliminary data.</text>
</comment>
<comment type="pathway">
    <text evidence="10">Cofactor biosynthesis; adenosylcobalamin biosynthesis.</text>
</comment>
<dbReference type="EMBL" id="JDRY01000069">
    <property type="protein sequence ID" value="KGM97106.1"/>
    <property type="molecule type" value="Genomic_DNA"/>
</dbReference>
<reference evidence="11 12" key="1">
    <citation type="submission" date="2014-01" db="EMBL/GenBank/DDBJ databases">
        <title>Plasmidome dynamics in the species complex Clostridium novyi sensu lato converts strains of independent lineages into distinctly different pathogens.</title>
        <authorList>
            <person name="Skarin H."/>
            <person name="Segerman B."/>
        </authorList>
    </citation>
    <scope>NUCLEOTIDE SEQUENCE [LARGE SCALE GENOMIC DNA]</scope>
    <source>
        <strain evidence="11 12">DC5</strain>
    </source>
</reference>
<keyword evidence="5 10" id="KW-0812">Transmembrane</keyword>
<dbReference type="RefSeq" id="WP_039257682.1">
    <property type="nucleotide sequence ID" value="NZ_JDRY01000069.1"/>
</dbReference>
<evidence type="ECO:0000256" key="5">
    <source>
        <dbReference type="ARBA" id="ARBA00022692"/>
    </source>
</evidence>
<evidence type="ECO:0000256" key="6">
    <source>
        <dbReference type="ARBA" id="ARBA00022989"/>
    </source>
</evidence>
<dbReference type="GO" id="GO:0005886">
    <property type="term" value="C:plasma membrane"/>
    <property type="evidence" value="ECO:0007669"/>
    <property type="project" value="UniProtKB-SubCell"/>
</dbReference>
<dbReference type="InterPro" id="IPR003705">
    <property type="entry name" value="CbiN"/>
</dbReference>
<evidence type="ECO:0000313" key="12">
    <source>
        <dbReference type="Proteomes" id="UP000030014"/>
    </source>
</evidence>
<dbReference type="PANTHER" id="PTHR38662">
    <property type="entry name" value="COBALT TRANSPORT PROTEIN CBIN"/>
    <property type="match status" value="1"/>
</dbReference>
<keyword evidence="3 10" id="KW-1003">Cell membrane</keyword>
<comment type="subcellular location">
    <subcellularLocation>
        <location evidence="10">Cell membrane</location>
        <topology evidence="10">Multi-pass membrane protein</topology>
    </subcellularLocation>
</comment>
<keyword evidence="7 10" id="KW-0406">Ion transport</keyword>
<name>A0A0A0I9V9_CLOBO</name>
<dbReference type="AlphaFoldDB" id="A0A0A0I9V9"/>
<comment type="caution">
    <text evidence="10">Lacks conserved residue(s) required for the propagation of feature annotation.</text>
</comment>
<comment type="similarity">
    <text evidence="10">Belongs to the CbiN family.</text>
</comment>
<accession>A0A0A0I9V9</accession>
<keyword evidence="1 10" id="KW-0171">Cobalt transport</keyword>
<evidence type="ECO:0000256" key="4">
    <source>
        <dbReference type="ARBA" id="ARBA00022573"/>
    </source>
</evidence>
<dbReference type="Pfam" id="PF02553">
    <property type="entry name" value="CbiN"/>
    <property type="match status" value="1"/>
</dbReference>
<evidence type="ECO:0000256" key="1">
    <source>
        <dbReference type="ARBA" id="ARBA00022426"/>
    </source>
</evidence>
<keyword evidence="8 10" id="KW-0472">Membrane</keyword>
<dbReference type="UniPathway" id="UPA00148"/>
<dbReference type="NCBIfam" id="NF002780">
    <property type="entry name" value="PRK02898.1"/>
    <property type="match status" value="1"/>
</dbReference>
<comment type="function">
    <text evidence="10">Part of the energy-coupling factor (ECF) transporter complex CbiMNOQ involved in cobalt import.</text>
</comment>
<dbReference type="PANTHER" id="PTHR38662:SF1">
    <property type="entry name" value="COBALT TRANSPORT PROTEIN CBIN"/>
    <property type="match status" value="1"/>
</dbReference>
<evidence type="ECO:0000256" key="8">
    <source>
        <dbReference type="ARBA" id="ARBA00023136"/>
    </source>
</evidence>
<dbReference type="Proteomes" id="UP000030014">
    <property type="component" value="Unassembled WGS sequence"/>
</dbReference>
<dbReference type="HAMAP" id="MF_00330">
    <property type="entry name" value="CbiN"/>
    <property type="match status" value="1"/>
</dbReference>
<evidence type="ECO:0000256" key="3">
    <source>
        <dbReference type="ARBA" id="ARBA00022475"/>
    </source>
</evidence>
<keyword evidence="4 10" id="KW-0169">Cobalamin biosynthesis</keyword>
<evidence type="ECO:0000256" key="7">
    <source>
        <dbReference type="ARBA" id="ARBA00023065"/>
    </source>
</evidence>
<dbReference type="GO" id="GO:0009236">
    <property type="term" value="P:cobalamin biosynthetic process"/>
    <property type="evidence" value="ECO:0007669"/>
    <property type="project" value="UniProtKB-UniRule"/>
</dbReference>
<proteinExistence type="inferred from homology"/>